<dbReference type="CDD" id="cd03228">
    <property type="entry name" value="ABCC_MRP_Like"/>
    <property type="match status" value="1"/>
</dbReference>
<keyword evidence="4" id="KW-0547">Nucleotide-binding</keyword>
<feature type="transmembrane region" description="Helical" evidence="8">
    <location>
        <begin position="252"/>
        <end position="270"/>
    </location>
</feature>
<dbReference type="GO" id="GO:0016887">
    <property type="term" value="F:ATP hydrolysis activity"/>
    <property type="evidence" value="ECO:0007669"/>
    <property type="project" value="InterPro"/>
</dbReference>
<dbReference type="InterPro" id="IPR027417">
    <property type="entry name" value="P-loop_NTPase"/>
</dbReference>
<gene>
    <name evidence="11" type="ORF">SAMN05192568_101222</name>
</gene>
<organism evidence="11 12">
    <name type="scientific">Methylobacterium pseudosasicola</name>
    <dbReference type="NCBI Taxonomy" id="582667"/>
    <lineage>
        <taxon>Bacteria</taxon>
        <taxon>Pseudomonadati</taxon>
        <taxon>Pseudomonadota</taxon>
        <taxon>Alphaproteobacteria</taxon>
        <taxon>Hyphomicrobiales</taxon>
        <taxon>Methylobacteriaceae</taxon>
        <taxon>Methylobacterium</taxon>
    </lineage>
</organism>
<evidence type="ECO:0000256" key="4">
    <source>
        <dbReference type="ARBA" id="ARBA00022741"/>
    </source>
</evidence>
<dbReference type="GO" id="GO:0140359">
    <property type="term" value="F:ABC-type transporter activity"/>
    <property type="evidence" value="ECO:0007669"/>
    <property type="project" value="InterPro"/>
</dbReference>
<feature type="transmembrane region" description="Helical" evidence="8">
    <location>
        <begin position="64"/>
        <end position="93"/>
    </location>
</feature>
<dbReference type="STRING" id="582667.SAMN05192568_101222"/>
<dbReference type="InterPro" id="IPR003593">
    <property type="entry name" value="AAA+_ATPase"/>
</dbReference>
<dbReference type="InterPro" id="IPR036640">
    <property type="entry name" value="ABC1_TM_sf"/>
</dbReference>
<proteinExistence type="inferred from homology"/>
<dbReference type="InterPro" id="IPR011527">
    <property type="entry name" value="ABC1_TM_dom"/>
</dbReference>
<dbReference type="GO" id="GO:0034040">
    <property type="term" value="F:ATPase-coupled lipid transmembrane transporter activity"/>
    <property type="evidence" value="ECO:0007669"/>
    <property type="project" value="TreeGrafter"/>
</dbReference>
<dbReference type="SUPFAM" id="SSF90123">
    <property type="entry name" value="ABC transporter transmembrane region"/>
    <property type="match status" value="1"/>
</dbReference>
<feature type="transmembrane region" description="Helical" evidence="8">
    <location>
        <begin position="160"/>
        <end position="179"/>
    </location>
</feature>
<dbReference type="AlphaFoldDB" id="A0A1I4KZW4"/>
<comment type="subcellular location">
    <subcellularLocation>
        <location evidence="1">Cell membrane</location>
        <topology evidence="1">Multi-pass membrane protein</topology>
    </subcellularLocation>
</comment>
<evidence type="ECO:0000313" key="12">
    <source>
        <dbReference type="Proteomes" id="UP000199048"/>
    </source>
</evidence>
<dbReference type="SUPFAM" id="SSF52540">
    <property type="entry name" value="P-loop containing nucleoside triphosphate hydrolases"/>
    <property type="match status" value="1"/>
</dbReference>
<dbReference type="GO" id="GO:0005524">
    <property type="term" value="F:ATP binding"/>
    <property type="evidence" value="ECO:0007669"/>
    <property type="project" value="UniProtKB-KW"/>
</dbReference>
<keyword evidence="6 8" id="KW-1133">Transmembrane helix</keyword>
<dbReference type="InterPro" id="IPR017871">
    <property type="entry name" value="ABC_transporter-like_CS"/>
</dbReference>
<keyword evidence="7 8" id="KW-0472">Membrane</keyword>
<feature type="transmembrane region" description="Helical" evidence="8">
    <location>
        <begin position="24"/>
        <end position="44"/>
    </location>
</feature>
<feature type="domain" description="ABC transmembrane type-1" evidence="10">
    <location>
        <begin position="27"/>
        <end position="305"/>
    </location>
</feature>
<feature type="transmembrane region" description="Helical" evidence="8">
    <location>
        <begin position="133"/>
        <end position="154"/>
    </location>
</feature>
<dbReference type="PANTHER" id="PTHR24221:SF248">
    <property type="entry name" value="ABC TRANSPORTER TRANSMEMBRANE REGION"/>
    <property type="match status" value="1"/>
</dbReference>
<dbReference type="Pfam" id="PF00005">
    <property type="entry name" value="ABC_tran"/>
    <property type="match status" value="1"/>
</dbReference>
<evidence type="ECO:0000256" key="1">
    <source>
        <dbReference type="ARBA" id="ARBA00004651"/>
    </source>
</evidence>
<name>A0A1I4KZW4_9HYPH</name>
<dbReference type="PROSITE" id="PS50929">
    <property type="entry name" value="ABC_TM1F"/>
    <property type="match status" value="1"/>
</dbReference>
<dbReference type="GO" id="GO:0005886">
    <property type="term" value="C:plasma membrane"/>
    <property type="evidence" value="ECO:0007669"/>
    <property type="project" value="UniProtKB-SubCell"/>
</dbReference>
<dbReference type="Proteomes" id="UP000199048">
    <property type="component" value="Unassembled WGS sequence"/>
</dbReference>
<evidence type="ECO:0000259" key="9">
    <source>
        <dbReference type="PROSITE" id="PS50893"/>
    </source>
</evidence>
<evidence type="ECO:0000256" key="6">
    <source>
        <dbReference type="ARBA" id="ARBA00022989"/>
    </source>
</evidence>
<keyword evidence="3 8" id="KW-0812">Transmembrane</keyword>
<dbReference type="EMBL" id="FOTK01000012">
    <property type="protein sequence ID" value="SFL84136.1"/>
    <property type="molecule type" value="Genomic_DNA"/>
</dbReference>
<dbReference type="InterPro" id="IPR039421">
    <property type="entry name" value="Type_1_exporter"/>
</dbReference>
<dbReference type="RefSeq" id="WP_167367724.1">
    <property type="nucleotide sequence ID" value="NZ_FOTK01000012.1"/>
</dbReference>
<keyword evidence="12" id="KW-1185">Reference proteome</keyword>
<evidence type="ECO:0000256" key="2">
    <source>
        <dbReference type="ARBA" id="ARBA00005417"/>
    </source>
</evidence>
<dbReference type="PROSITE" id="PS50893">
    <property type="entry name" value="ABC_TRANSPORTER_2"/>
    <property type="match status" value="1"/>
</dbReference>
<dbReference type="InterPro" id="IPR003439">
    <property type="entry name" value="ABC_transporter-like_ATP-bd"/>
</dbReference>
<dbReference type="SMART" id="SM00382">
    <property type="entry name" value="AAA"/>
    <property type="match status" value="1"/>
</dbReference>
<reference evidence="12" key="1">
    <citation type="submission" date="2016-10" db="EMBL/GenBank/DDBJ databases">
        <authorList>
            <person name="Varghese N."/>
            <person name="Submissions S."/>
        </authorList>
    </citation>
    <scope>NUCLEOTIDE SEQUENCE [LARGE SCALE GENOMIC DNA]</scope>
    <source>
        <strain evidence="12">BL36</strain>
    </source>
</reference>
<feature type="domain" description="ABC transporter" evidence="9">
    <location>
        <begin position="338"/>
        <end position="571"/>
    </location>
</feature>
<evidence type="ECO:0000256" key="3">
    <source>
        <dbReference type="ARBA" id="ARBA00022692"/>
    </source>
</evidence>
<keyword evidence="5 11" id="KW-0067">ATP-binding</keyword>
<protein>
    <submittedName>
        <fullName evidence="11">ATP-binding cassette, subfamily B/ATP-binding cassette, subfamily B, HlyB/CyaB</fullName>
    </submittedName>
</protein>
<comment type="similarity">
    <text evidence="2">Belongs to the ABC transporter superfamily.</text>
</comment>
<dbReference type="PROSITE" id="PS00211">
    <property type="entry name" value="ABC_TRANSPORTER_1"/>
    <property type="match status" value="1"/>
</dbReference>
<evidence type="ECO:0000259" key="10">
    <source>
        <dbReference type="PROSITE" id="PS50929"/>
    </source>
</evidence>
<dbReference type="PANTHER" id="PTHR24221">
    <property type="entry name" value="ATP-BINDING CASSETTE SUB-FAMILY B"/>
    <property type="match status" value="1"/>
</dbReference>
<sequence>MRADRSSFGWRWLARALALRRGQVVRLLLAIAAGYGVGLVFPVATQRIVDAIVAGRADLPLLGLAVLAILSIGAEVLLTAFRGRLIIALAVFLDRRMSRRVFAHLLRVRIDGAGFKSGDVLNHFQQITKIRDFVLHQVPNTVIDAGGALVAFALVFHYDLFVGTVLVLAAPVIIVIASNQISGVWKSAKAFYTALGVRDGTLAESVNGLPTVKALALEAGRMRRWATVTDTTLAELSAVMDLQRRYGLRSQAVSRAMTLLVIGVGCWRIYGGHLTVGEFLAIQVVSARITGPLLGSADILRMTQEVNVALREIGGFLALPRERANRHPPVRQIGPGGIRLDRVSLTYPGAARPALHDIRVTLPERGIVAIVGRNGSGKSTLLRILLGLQRDYTGRVEIGGADLRDYDPRWLRGRIGTVDQDTVLFSGSVRENLGGQRPDAAALDAALDFAGLRALVESLSEGLETHLGEGGRTLSGGQRQRLSIARAVIRNPPVALLDEPTAFLDPEAALALERNLTVWGRERLLILVTHHLAAARQADRILVLDGGRLLGDGRHEDLLRTVPLYAALWEDYTRSMVETGKEPEPAI</sequence>
<accession>A0A1I4KZW4</accession>
<evidence type="ECO:0000256" key="7">
    <source>
        <dbReference type="ARBA" id="ARBA00023136"/>
    </source>
</evidence>
<dbReference type="Gene3D" id="1.20.1560.10">
    <property type="entry name" value="ABC transporter type 1, transmembrane domain"/>
    <property type="match status" value="1"/>
</dbReference>
<evidence type="ECO:0000256" key="5">
    <source>
        <dbReference type="ARBA" id="ARBA00022840"/>
    </source>
</evidence>
<evidence type="ECO:0000313" key="11">
    <source>
        <dbReference type="EMBL" id="SFL84136.1"/>
    </source>
</evidence>
<dbReference type="Gene3D" id="3.40.50.300">
    <property type="entry name" value="P-loop containing nucleotide triphosphate hydrolases"/>
    <property type="match status" value="1"/>
</dbReference>
<evidence type="ECO:0000256" key="8">
    <source>
        <dbReference type="SAM" id="Phobius"/>
    </source>
</evidence>
<dbReference type="Pfam" id="PF00664">
    <property type="entry name" value="ABC_membrane"/>
    <property type="match status" value="1"/>
</dbReference>